<reference evidence="3 4" key="1">
    <citation type="submission" date="2015-04" db="EMBL/GenBank/DDBJ databases">
        <title>Genome sequence of Kerstersia gyiorum CG1.</title>
        <authorList>
            <person name="Greninger A.L."/>
            <person name="Kozyreva V."/>
            <person name="Chaturvedi V."/>
        </authorList>
    </citation>
    <scope>NUCLEOTIDE SEQUENCE [LARGE SCALE GENOMIC DNA]</scope>
    <source>
        <strain evidence="3 4">CG1</strain>
    </source>
</reference>
<keyword evidence="1" id="KW-0472">Membrane</keyword>
<gene>
    <name evidence="3" type="ORF">AAV32_02300</name>
</gene>
<keyword evidence="1" id="KW-0812">Transmembrane</keyword>
<dbReference type="PATRIC" id="fig|206506.3.peg.508"/>
<dbReference type="InterPro" id="IPR025565">
    <property type="entry name" value="DUF4328"/>
</dbReference>
<protein>
    <recommendedName>
        <fullName evidence="2">DUF4328 domain-containing protein</fullName>
    </recommendedName>
</protein>
<keyword evidence="1" id="KW-1133">Transmembrane helix</keyword>
<evidence type="ECO:0000313" key="3">
    <source>
        <dbReference type="EMBL" id="KKO73144.1"/>
    </source>
</evidence>
<keyword evidence="4" id="KW-1185">Reference proteome</keyword>
<dbReference type="Proteomes" id="UP000078084">
    <property type="component" value="Unassembled WGS sequence"/>
</dbReference>
<feature type="transmembrane region" description="Helical" evidence="1">
    <location>
        <begin position="189"/>
        <end position="206"/>
    </location>
</feature>
<proteinExistence type="predicted"/>
<feature type="transmembrane region" description="Helical" evidence="1">
    <location>
        <begin position="149"/>
        <end position="168"/>
    </location>
</feature>
<dbReference type="STRING" id="206506.AAV32_02300"/>
<feature type="transmembrane region" description="Helical" evidence="1">
    <location>
        <begin position="68"/>
        <end position="88"/>
    </location>
</feature>
<evidence type="ECO:0000259" key="2">
    <source>
        <dbReference type="Pfam" id="PF14219"/>
    </source>
</evidence>
<feature type="domain" description="DUF4328" evidence="2">
    <location>
        <begin position="52"/>
        <end position="206"/>
    </location>
</feature>
<accession>A0A171KW77</accession>
<feature type="transmembrane region" description="Helical" evidence="1">
    <location>
        <begin position="12"/>
        <end position="31"/>
    </location>
</feature>
<dbReference type="OrthoDB" id="4174975at2"/>
<sequence>MELRDLTRSTRWIRRLLLANIALSAVAWLSGMVEYGLLTDLDNQVFASHAQALDAATANAMRQGTVGLLQIGLFIALIVMIGRWIYFANRNANALTAENLRYSPAWAVGCYFVPIVNLWKPYQAMKEIWQASAVPDAWQTARVPAVLHWWWLFWLLACVLGNAAYQLGQRAETLPALMQANLMMQVSDLMDIPLCIAGLILIQRIAGLQQARMPARTRGAPGIV</sequence>
<dbReference type="AlphaFoldDB" id="A0A171KW77"/>
<dbReference type="Pfam" id="PF14219">
    <property type="entry name" value="DUF4328"/>
    <property type="match status" value="1"/>
</dbReference>
<evidence type="ECO:0000256" key="1">
    <source>
        <dbReference type="SAM" id="Phobius"/>
    </source>
</evidence>
<organism evidence="3 4">
    <name type="scientific">Kerstersia gyiorum</name>
    <dbReference type="NCBI Taxonomy" id="206506"/>
    <lineage>
        <taxon>Bacteria</taxon>
        <taxon>Pseudomonadati</taxon>
        <taxon>Pseudomonadota</taxon>
        <taxon>Betaproteobacteria</taxon>
        <taxon>Burkholderiales</taxon>
        <taxon>Alcaligenaceae</taxon>
        <taxon>Kerstersia</taxon>
    </lineage>
</organism>
<evidence type="ECO:0000313" key="4">
    <source>
        <dbReference type="Proteomes" id="UP000078084"/>
    </source>
</evidence>
<dbReference type="EMBL" id="LBNE01000001">
    <property type="protein sequence ID" value="KKO73144.1"/>
    <property type="molecule type" value="Genomic_DNA"/>
</dbReference>
<comment type="caution">
    <text evidence="3">The sequence shown here is derived from an EMBL/GenBank/DDBJ whole genome shotgun (WGS) entry which is preliminary data.</text>
</comment>
<dbReference type="RefSeq" id="WP_068367116.1">
    <property type="nucleotide sequence ID" value="NZ_CP033936.1"/>
</dbReference>
<name>A0A171KW77_9BURK</name>